<feature type="signal peptide" evidence="2">
    <location>
        <begin position="1"/>
        <end position="25"/>
    </location>
</feature>
<evidence type="ECO:0000256" key="2">
    <source>
        <dbReference type="SAM" id="SignalP"/>
    </source>
</evidence>
<evidence type="ECO:0000313" key="4">
    <source>
        <dbReference type="Proteomes" id="UP001190926"/>
    </source>
</evidence>
<evidence type="ECO:0000256" key="1">
    <source>
        <dbReference type="SAM" id="Phobius"/>
    </source>
</evidence>
<sequence>MAAGRVAVLTVMWVALAALAAAADAQVAAPAPAPAPTSAATGGMPSNQIVFLGIVAAAVSFSSIKELI</sequence>
<feature type="chain" id="PRO_5041979459" evidence="2">
    <location>
        <begin position="26"/>
        <end position="68"/>
    </location>
</feature>
<keyword evidence="2" id="KW-0732">Signal</keyword>
<dbReference type="EMBL" id="SDAM02000099">
    <property type="protein sequence ID" value="KAH6830233.1"/>
    <property type="molecule type" value="Genomic_DNA"/>
</dbReference>
<evidence type="ECO:0000313" key="3">
    <source>
        <dbReference type="EMBL" id="KAH6830233.1"/>
    </source>
</evidence>
<feature type="transmembrane region" description="Helical" evidence="1">
    <location>
        <begin position="49"/>
        <end position="67"/>
    </location>
</feature>
<keyword evidence="1" id="KW-0812">Transmembrane</keyword>
<accession>A0AAD4JAI5</accession>
<keyword evidence="4" id="KW-1185">Reference proteome</keyword>
<organism evidence="3 4">
    <name type="scientific">Perilla frutescens var. hirtella</name>
    <name type="common">Perilla citriodora</name>
    <name type="synonym">Perilla setoyensis</name>
    <dbReference type="NCBI Taxonomy" id="608512"/>
    <lineage>
        <taxon>Eukaryota</taxon>
        <taxon>Viridiplantae</taxon>
        <taxon>Streptophyta</taxon>
        <taxon>Embryophyta</taxon>
        <taxon>Tracheophyta</taxon>
        <taxon>Spermatophyta</taxon>
        <taxon>Magnoliopsida</taxon>
        <taxon>eudicotyledons</taxon>
        <taxon>Gunneridae</taxon>
        <taxon>Pentapetalae</taxon>
        <taxon>asterids</taxon>
        <taxon>lamiids</taxon>
        <taxon>Lamiales</taxon>
        <taxon>Lamiaceae</taxon>
        <taxon>Nepetoideae</taxon>
        <taxon>Elsholtzieae</taxon>
        <taxon>Perilla</taxon>
    </lineage>
</organism>
<keyword evidence="1" id="KW-1133">Transmembrane helix</keyword>
<dbReference type="Proteomes" id="UP001190926">
    <property type="component" value="Unassembled WGS sequence"/>
</dbReference>
<comment type="caution">
    <text evidence="3">The sequence shown here is derived from an EMBL/GenBank/DDBJ whole genome shotgun (WGS) entry which is preliminary data.</text>
</comment>
<protein>
    <submittedName>
        <fullName evidence="3">Uncharacterized protein</fullName>
    </submittedName>
</protein>
<proteinExistence type="predicted"/>
<gene>
    <name evidence="3" type="ORF">C2S53_000202</name>
</gene>
<dbReference type="AlphaFoldDB" id="A0AAD4JAI5"/>
<reference evidence="3 4" key="1">
    <citation type="journal article" date="2021" name="Nat. Commun.">
        <title>Incipient diploidization of the medicinal plant Perilla within 10,000 years.</title>
        <authorList>
            <person name="Zhang Y."/>
            <person name="Shen Q."/>
            <person name="Leng L."/>
            <person name="Zhang D."/>
            <person name="Chen S."/>
            <person name="Shi Y."/>
            <person name="Ning Z."/>
            <person name="Chen S."/>
        </authorList>
    </citation>
    <scope>NUCLEOTIDE SEQUENCE [LARGE SCALE GENOMIC DNA]</scope>
    <source>
        <strain evidence="4">cv. PC099</strain>
    </source>
</reference>
<keyword evidence="1" id="KW-0472">Membrane</keyword>
<name>A0AAD4JAI5_PERFH</name>